<protein>
    <submittedName>
        <fullName evidence="3">Glycoside hydrolase family 88 protein</fullName>
    </submittedName>
</protein>
<dbReference type="GO" id="GO:0005975">
    <property type="term" value="P:carbohydrate metabolic process"/>
    <property type="evidence" value="ECO:0007669"/>
    <property type="project" value="InterPro"/>
</dbReference>
<dbReference type="Gene3D" id="1.50.10.10">
    <property type="match status" value="1"/>
</dbReference>
<keyword evidence="2" id="KW-0732">Signal</keyword>
<gene>
    <name evidence="3" type="ORF">EFA69_19675</name>
</gene>
<dbReference type="PANTHER" id="PTHR33886:SF8">
    <property type="entry name" value="UNSATURATED RHAMNOGALACTURONAN HYDROLASE (EUROFUNG)"/>
    <property type="match status" value="1"/>
</dbReference>
<keyword evidence="1 3" id="KW-0378">Hydrolase</keyword>
<dbReference type="Pfam" id="PF07470">
    <property type="entry name" value="Glyco_hydro_88"/>
    <property type="match status" value="1"/>
</dbReference>
<dbReference type="GO" id="GO:0016787">
    <property type="term" value="F:hydrolase activity"/>
    <property type="evidence" value="ECO:0007669"/>
    <property type="project" value="UniProtKB-KW"/>
</dbReference>
<feature type="chain" id="PRO_5018296380" evidence="2">
    <location>
        <begin position="27"/>
        <end position="410"/>
    </location>
</feature>
<sequence length="410" mass="47062">MKKRTSLILTLLALLFSACRSGQTPAGSTAALSPAGKPYSVWMADSEMKRSPQGWMIDFRKEPKWDYTQGLFASALERVWKRTRDQKYLTYIQAFADTMITQDGKIKTYKKSDYNIDRVNPGKFLIFLHQETGQQKYKIALDELRDQMRTHPRTSEGGFWHKKIYPHQMWLDGLYMASPFLTQYAATYHEPANYDDVALQITLVDKHTYVKEKNLFYHGWDEKREQPWADKQTGLSPNVWGRAMGWYAMALVDVLDFFPQNHPRRDDILKITQKMAGAIAQYQDPKTGLWWQVVDQGGREGNYLEGSASSMFTYFLVKAAKKGYIEKKYLDNARKGYTGLLNHLIKQNPDGTISITQVCAVAGLGGTPYRSGSYEYYINEERRDNDPKAVSPFIMASLEFEEMGTAQAAK</sequence>
<dbReference type="EMBL" id="RJJE01000017">
    <property type="protein sequence ID" value="RNI28282.1"/>
    <property type="molecule type" value="Genomic_DNA"/>
</dbReference>
<comment type="caution">
    <text evidence="3">The sequence shown here is derived from an EMBL/GenBank/DDBJ whole genome shotgun (WGS) entry which is preliminary data.</text>
</comment>
<organism evidence="3 4">
    <name type="scientific">Rufibacter immobilis</name>
    <dbReference type="NCBI Taxonomy" id="1348778"/>
    <lineage>
        <taxon>Bacteria</taxon>
        <taxon>Pseudomonadati</taxon>
        <taxon>Bacteroidota</taxon>
        <taxon>Cytophagia</taxon>
        <taxon>Cytophagales</taxon>
        <taxon>Hymenobacteraceae</taxon>
        <taxon>Rufibacter</taxon>
    </lineage>
</organism>
<dbReference type="PANTHER" id="PTHR33886">
    <property type="entry name" value="UNSATURATED RHAMNOGALACTURONAN HYDROLASE (EUROFUNG)"/>
    <property type="match status" value="1"/>
</dbReference>
<dbReference type="InterPro" id="IPR010905">
    <property type="entry name" value="Glyco_hydro_88"/>
</dbReference>
<name>A0A3M9MRX4_9BACT</name>
<evidence type="ECO:0000256" key="1">
    <source>
        <dbReference type="ARBA" id="ARBA00022801"/>
    </source>
</evidence>
<evidence type="ECO:0000256" key="2">
    <source>
        <dbReference type="SAM" id="SignalP"/>
    </source>
</evidence>
<dbReference type="PROSITE" id="PS51257">
    <property type="entry name" value="PROKAR_LIPOPROTEIN"/>
    <property type="match status" value="1"/>
</dbReference>
<reference evidence="3 4" key="1">
    <citation type="submission" date="2018-11" db="EMBL/GenBank/DDBJ databases">
        <title>Rufibacter latericius sp. nov., isolated from water in Baiyang Lake.</title>
        <authorList>
            <person name="Yang Y."/>
        </authorList>
    </citation>
    <scope>NUCLEOTIDE SEQUENCE [LARGE SCALE GENOMIC DNA]</scope>
    <source>
        <strain evidence="3 4">MCC P1</strain>
    </source>
</reference>
<proteinExistence type="predicted"/>
<accession>A0A3M9MRX4</accession>
<dbReference type="Proteomes" id="UP000271010">
    <property type="component" value="Unassembled WGS sequence"/>
</dbReference>
<evidence type="ECO:0000313" key="4">
    <source>
        <dbReference type="Proteomes" id="UP000271010"/>
    </source>
</evidence>
<keyword evidence="4" id="KW-1185">Reference proteome</keyword>
<dbReference type="SUPFAM" id="SSF48208">
    <property type="entry name" value="Six-hairpin glycosidases"/>
    <property type="match status" value="1"/>
</dbReference>
<dbReference type="AlphaFoldDB" id="A0A3M9MRX4"/>
<dbReference type="InterPro" id="IPR052043">
    <property type="entry name" value="PolySaccharide_Degr_Enz"/>
</dbReference>
<evidence type="ECO:0000313" key="3">
    <source>
        <dbReference type="EMBL" id="RNI28282.1"/>
    </source>
</evidence>
<dbReference type="InterPro" id="IPR008928">
    <property type="entry name" value="6-hairpin_glycosidase_sf"/>
</dbReference>
<dbReference type="RefSeq" id="WP_123134750.1">
    <property type="nucleotide sequence ID" value="NZ_RJJE01000017.1"/>
</dbReference>
<dbReference type="OrthoDB" id="6381507at2"/>
<dbReference type="InterPro" id="IPR012341">
    <property type="entry name" value="6hp_glycosidase-like_sf"/>
</dbReference>
<feature type="signal peptide" evidence="2">
    <location>
        <begin position="1"/>
        <end position="26"/>
    </location>
</feature>